<dbReference type="EMBL" id="AZIL01002362">
    <property type="protein sequence ID" value="EWM21780.1"/>
    <property type="molecule type" value="Genomic_DNA"/>
</dbReference>
<dbReference type="AlphaFoldDB" id="W7T455"/>
<evidence type="ECO:0000256" key="2">
    <source>
        <dbReference type="SAM" id="SignalP"/>
    </source>
</evidence>
<dbReference type="OrthoDB" id="44820at2759"/>
<comment type="caution">
    <text evidence="3">The sequence shown here is derived from an EMBL/GenBank/DDBJ whole genome shotgun (WGS) entry which is preliminary data.</text>
</comment>
<sequence>MAPLTRTHVFVGVIACCVLVGLVEAFLPAGVKQALHRRAGRVTLSTRPSKPTLAAAKLVDPPPPLQARPDWLPKIPEGCDSDYECEGTESCCDFIFFKMCCSDGGHTQEAWTPVPIPVRPGDGYQQGGGFGGNGGYSGGGGLYR</sequence>
<name>W7T455_9STRA</name>
<evidence type="ECO:0008006" key="5">
    <source>
        <dbReference type="Google" id="ProtNLM"/>
    </source>
</evidence>
<keyword evidence="2" id="KW-0732">Signal</keyword>
<evidence type="ECO:0000256" key="1">
    <source>
        <dbReference type="SAM" id="MobiDB-lite"/>
    </source>
</evidence>
<protein>
    <recommendedName>
        <fullName evidence="5">WAP domain-containing protein</fullName>
    </recommendedName>
</protein>
<organism evidence="3 4">
    <name type="scientific">Nannochloropsis gaditana</name>
    <dbReference type="NCBI Taxonomy" id="72520"/>
    <lineage>
        <taxon>Eukaryota</taxon>
        <taxon>Sar</taxon>
        <taxon>Stramenopiles</taxon>
        <taxon>Ochrophyta</taxon>
        <taxon>Eustigmatophyceae</taxon>
        <taxon>Eustigmatales</taxon>
        <taxon>Monodopsidaceae</taxon>
        <taxon>Nannochloropsis</taxon>
    </lineage>
</organism>
<feature type="signal peptide" evidence="2">
    <location>
        <begin position="1"/>
        <end position="25"/>
    </location>
</feature>
<evidence type="ECO:0000313" key="3">
    <source>
        <dbReference type="EMBL" id="EWM21780.1"/>
    </source>
</evidence>
<accession>W7T455</accession>
<proteinExistence type="predicted"/>
<keyword evidence="4" id="KW-1185">Reference proteome</keyword>
<reference evidence="3 4" key="1">
    <citation type="journal article" date="2014" name="Mol. Plant">
        <title>Chromosome Scale Genome Assembly and Transcriptome Profiling of Nannochloropsis gaditana in Nitrogen Depletion.</title>
        <authorList>
            <person name="Corteggiani Carpinelli E."/>
            <person name="Telatin A."/>
            <person name="Vitulo N."/>
            <person name="Forcato C."/>
            <person name="D'Angelo M."/>
            <person name="Schiavon R."/>
            <person name="Vezzi A."/>
            <person name="Giacometti G.M."/>
            <person name="Morosinotto T."/>
            <person name="Valle G."/>
        </authorList>
    </citation>
    <scope>NUCLEOTIDE SEQUENCE [LARGE SCALE GENOMIC DNA]</scope>
    <source>
        <strain evidence="3 4">B-31</strain>
    </source>
</reference>
<gene>
    <name evidence="3" type="ORF">Naga_100188g11</name>
</gene>
<feature type="region of interest" description="Disordered" evidence="1">
    <location>
        <begin position="124"/>
        <end position="144"/>
    </location>
</feature>
<evidence type="ECO:0000313" key="4">
    <source>
        <dbReference type="Proteomes" id="UP000019335"/>
    </source>
</evidence>
<feature type="chain" id="PRO_5004900263" description="WAP domain-containing protein" evidence="2">
    <location>
        <begin position="26"/>
        <end position="144"/>
    </location>
</feature>
<dbReference type="Proteomes" id="UP000019335">
    <property type="component" value="Unassembled WGS sequence"/>
</dbReference>